<dbReference type="AlphaFoldDB" id="A0A160MA05"/>
<sequence>MKKLVKKVETRSMPTLVEQRNNLLDEMEGLLSKTKAETRSFTDEESNRFDEIKKEIGKIDKTLAAEEESRSFEKKKVTGKEEQRALDEKNFLKFVKGEERALDVGQNGGIIPDHIANRIIDKVKELSPIVRMANTFYVGGNLVFPLYDEGTSSISAAYVEDMQELTEGTGKFTTVKLENFIIGSLAKISKSLMNRSDVDLLPFVINKVAEAIANFLEKEYLVGTTGKIGGLLGTATQEINAPSATALTADEFIDLQMEVPEVFQAGAIWIMNKKTFKAVRKLKNADGEYLLNKNVNNGFGWELLDKPVYVSESMPEIAASEKVVVYGDMTGLYAKLAQNVEIQVLVEKFATQHALGVVGYVEADAKVVEQQKIAVLKMAAV</sequence>
<dbReference type="Gene3D" id="3.30.2320.10">
    <property type="entry name" value="hypothetical protein PF0899 domain"/>
    <property type="match status" value="1"/>
</dbReference>
<dbReference type="eggNOG" id="COG4653">
    <property type="taxonomic scope" value="Bacteria"/>
</dbReference>
<proteinExistence type="predicted"/>
<dbReference type="SUPFAM" id="SSF56563">
    <property type="entry name" value="Major capsid protein gp5"/>
    <property type="match status" value="1"/>
</dbReference>
<dbReference type="Pfam" id="PF05065">
    <property type="entry name" value="Phage_capsid"/>
    <property type="match status" value="1"/>
</dbReference>
<dbReference type="EMBL" id="CP015506">
    <property type="protein sequence ID" value="AND39542.1"/>
    <property type="molecule type" value="Genomic_DNA"/>
</dbReference>
<reference evidence="3 4" key="1">
    <citation type="submission" date="2016-04" db="EMBL/GenBank/DDBJ databases">
        <title>Complete genome sequence of Bacillus oceanisediminis strain 2691.</title>
        <authorList>
            <person name="Jeong H."/>
            <person name="Kim H.J."/>
            <person name="Lee D.-W."/>
        </authorList>
    </citation>
    <scope>NUCLEOTIDE SEQUENCE [LARGE SCALE GENOMIC DNA]</scope>
    <source>
        <strain evidence="3 4">2691</strain>
    </source>
</reference>
<accession>A0A160MA05</accession>
<organism evidence="3 4">
    <name type="scientific">Cytobacillus oceanisediminis 2691</name>
    <dbReference type="NCBI Taxonomy" id="1196031"/>
    <lineage>
        <taxon>Bacteria</taxon>
        <taxon>Bacillati</taxon>
        <taxon>Bacillota</taxon>
        <taxon>Bacilli</taxon>
        <taxon>Bacillales</taxon>
        <taxon>Bacillaceae</taxon>
        <taxon>Cytobacillus</taxon>
    </lineage>
</organism>
<protein>
    <submittedName>
        <fullName evidence="3">Phage capsid protein</fullName>
    </submittedName>
</protein>
<feature type="domain" description="Phage capsid-like C-terminal" evidence="2">
    <location>
        <begin position="108"/>
        <end position="377"/>
    </location>
</feature>
<dbReference type="Proteomes" id="UP000077856">
    <property type="component" value="Chromosome"/>
</dbReference>
<evidence type="ECO:0000256" key="1">
    <source>
        <dbReference type="ARBA" id="ARBA00004328"/>
    </source>
</evidence>
<dbReference type="KEGG" id="bon:A361_10495"/>
<name>A0A160MA05_9BACI</name>
<comment type="subcellular location">
    <subcellularLocation>
        <location evidence="1">Virion</location>
    </subcellularLocation>
</comment>
<evidence type="ECO:0000313" key="3">
    <source>
        <dbReference type="EMBL" id="AND39542.1"/>
    </source>
</evidence>
<dbReference type="STRING" id="1196031.A361_10495"/>
<evidence type="ECO:0000259" key="2">
    <source>
        <dbReference type="Pfam" id="PF05065"/>
    </source>
</evidence>
<dbReference type="NCBIfam" id="TIGR01554">
    <property type="entry name" value="major_cap_HK97"/>
    <property type="match status" value="1"/>
</dbReference>
<dbReference type="RefSeq" id="WP_019381857.1">
    <property type="nucleotide sequence ID" value="NZ_CP015506.1"/>
</dbReference>
<dbReference type="InterPro" id="IPR024455">
    <property type="entry name" value="Phage_capsid"/>
</dbReference>
<evidence type="ECO:0000313" key="4">
    <source>
        <dbReference type="Proteomes" id="UP000077856"/>
    </source>
</evidence>
<dbReference type="InterPro" id="IPR054612">
    <property type="entry name" value="Phage_capsid-like_C"/>
</dbReference>
<gene>
    <name evidence="3" type="ORF">A361_10495</name>
</gene>